<organism evidence="15 16">
    <name type="scientific">Saccharothrix lopnurensis</name>
    <dbReference type="NCBI Taxonomy" id="1670621"/>
    <lineage>
        <taxon>Bacteria</taxon>
        <taxon>Bacillati</taxon>
        <taxon>Actinomycetota</taxon>
        <taxon>Actinomycetes</taxon>
        <taxon>Pseudonocardiales</taxon>
        <taxon>Pseudonocardiaceae</taxon>
        <taxon>Saccharothrix</taxon>
    </lineage>
</organism>
<dbReference type="InterPro" id="IPR006162">
    <property type="entry name" value="Ppantetheine_attach_site"/>
</dbReference>
<dbReference type="InterPro" id="IPR020841">
    <property type="entry name" value="PKS_Beta-ketoAc_synthase_dom"/>
</dbReference>
<comment type="cofactor">
    <cofactor evidence="1">
        <name>pantetheine 4'-phosphate</name>
        <dbReference type="ChEBI" id="CHEBI:47942"/>
    </cofactor>
</comment>
<dbReference type="GO" id="GO:0016746">
    <property type="term" value="F:acyltransferase activity"/>
    <property type="evidence" value="ECO:0007669"/>
    <property type="project" value="UniProtKB-KW"/>
</dbReference>
<dbReference type="SMART" id="SM01294">
    <property type="entry name" value="PKS_PP_betabranch"/>
    <property type="match status" value="1"/>
</dbReference>
<dbReference type="InterPro" id="IPR032821">
    <property type="entry name" value="PKS_assoc"/>
</dbReference>
<dbReference type="PANTHER" id="PTHR43775">
    <property type="entry name" value="FATTY ACID SYNTHASE"/>
    <property type="match status" value="1"/>
</dbReference>
<keyword evidence="4" id="KW-0597">Phosphoprotein</keyword>
<dbReference type="InterPro" id="IPR014043">
    <property type="entry name" value="Acyl_transferase_dom"/>
</dbReference>
<accession>A0ABW1PDY7</accession>
<dbReference type="SUPFAM" id="SSF52151">
    <property type="entry name" value="FabD/lysophospholipase-like"/>
    <property type="match status" value="1"/>
</dbReference>
<dbReference type="GO" id="GO:0016874">
    <property type="term" value="F:ligase activity"/>
    <property type="evidence" value="ECO:0007669"/>
    <property type="project" value="UniProtKB-KW"/>
</dbReference>
<dbReference type="Pfam" id="PF00698">
    <property type="entry name" value="Acyl_transf_1"/>
    <property type="match status" value="1"/>
</dbReference>
<dbReference type="InterPro" id="IPR009081">
    <property type="entry name" value="PP-bd_ACP"/>
</dbReference>
<dbReference type="InterPro" id="IPR001227">
    <property type="entry name" value="Ac_transferase_dom_sf"/>
</dbReference>
<keyword evidence="7" id="KW-0511">Multifunctional enzyme</keyword>
<dbReference type="InterPro" id="IPR050091">
    <property type="entry name" value="PKS_NRPS_Biosynth_Enz"/>
</dbReference>
<evidence type="ECO:0000256" key="3">
    <source>
        <dbReference type="ARBA" id="ARBA00022450"/>
    </source>
</evidence>
<dbReference type="InterPro" id="IPR015083">
    <property type="entry name" value="NorB/c/GfsB-D-like_docking"/>
</dbReference>
<dbReference type="Gene3D" id="3.30.70.3290">
    <property type="match status" value="1"/>
</dbReference>
<dbReference type="Pfam" id="PF16197">
    <property type="entry name" value="KAsynt_C_assoc"/>
    <property type="match status" value="1"/>
</dbReference>
<protein>
    <submittedName>
        <fullName evidence="15">Type I polyketide synthase</fullName>
        <ecNumber evidence="15">2.3.1.-</ecNumber>
        <ecNumber evidence="15">6.4.-.-</ecNumber>
    </submittedName>
</protein>
<feature type="compositionally biased region" description="Acidic residues" evidence="11">
    <location>
        <begin position="462"/>
        <end position="475"/>
    </location>
</feature>
<feature type="region of interest" description="N-terminal hotdog fold" evidence="9">
    <location>
        <begin position="915"/>
        <end position="1040"/>
    </location>
</feature>
<keyword evidence="15" id="KW-0436">Ligase</keyword>
<dbReference type="SMART" id="SM00826">
    <property type="entry name" value="PKS_DH"/>
    <property type="match status" value="1"/>
</dbReference>
<comment type="caution">
    <text evidence="15">The sequence shown here is derived from an EMBL/GenBank/DDBJ whole genome shotgun (WGS) entry which is preliminary data.</text>
</comment>
<dbReference type="PROSITE" id="PS00012">
    <property type="entry name" value="PHOSPHOPANTETHEINE"/>
    <property type="match status" value="1"/>
</dbReference>
<dbReference type="EMBL" id="JBHSQO010000037">
    <property type="protein sequence ID" value="MFC6093087.1"/>
    <property type="molecule type" value="Genomic_DNA"/>
</dbReference>
<dbReference type="InterPro" id="IPR057326">
    <property type="entry name" value="KR_dom"/>
</dbReference>
<dbReference type="InterPro" id="IPR018201">
    <property type="entry name" value="Ketoacyl_synth_AS"/>
</dbReference>
<dbReference type="SMART" id="SM00823">
    <property type="entry name" value="PKS_PP"/>
    <property type="match status" value="1"/>
</dbReference>
<feature type="domain" description="PKS/mFAS DH" evidence="14">
    <location>
        <begin position="915"/>
        <end position="1189"/>
    </location>
</feature>
<dbReference type="EC" id="2.3.1.-" evidence="15"/>
<keyword evidence="8 15" id="KW-0012">Acyltransferase</keyword>
<dbReference type="SMART" id="SM00822">
    <property type="entry name" value="PKS_KR"/>
    <property type="match status" value="1"/>
</dbReference>
<dbReference type="Pfam" id="PF21089">
    <property type="entry name" value="PKS_DH_N"/>
    <property type="match status" value="1"/>
</dbReference>
<dbReference type="SUPFAM" id="SSF53901">
    <property type="entry name" value="Thiolase-like"/>
    <property type="match status" value="1"/>
</dbReference>
<dbReference type="SMART" id="SM00827">
    <property type="entry name" value="PKS_AT"/>
    <property type="match status" value="1"/>
</dbReference>
<evidence type="ECO:0000256" key="6">
    <source>
        <dbReference type="ARBA" id="ARBA00023194"/>
    </source>
</evidence>
<dbReference type="Gene3D" id="3.40.47.10">
    <property type="match status" value="1"/>
</dbReference>
<feature type="region of interest" description="C-terminal hotdog fold" evidence="9">
    <location>
        <begin position="1052"/>
        <end position="1189"/>
    </location>
</feature>
<gene>
    <name evidence="15" type="ORF">ACFP3R_27775</name>
</gene>
<evidence type="ECO:0000256" key="2">
    <source>
        <dbReference type="ARBA" id="ARBA00004792"/>
    </source>
</evidence>
<comment type="pathway">
    <text evidence="2">Antibiotic biosynthesis.</text>
</comment>
<evidence type="ECO:0000256" key="8">
    <source>
        <dbReference type="ARBA" id="ARBA00023315"/>
    </source>
</evidence>
<dbReference type="Pfam" id="PF02801">
    <property type="entry name" value="Ketoacyl-synt_C"/>
    <property type="match status" value="1"/>
</dbReference>
<dbReference type="Pfam" id="PF08659">
    <property type="entry name" value="KR"/>
    <property type="match status" value="1"/>
</dbReference>
<dbReference type="InterPro" id="IPR020807">
    <property type="entry name" value="PKS_DH"/>
</dbReference>
<dbReference type="SUPFAM" id="SSF51735">
    <property type="entry name" value="NAD(P)-binding Rossmann-fold domains"/>
    <property type="match status" value="2"/>
</dbReference>
<dbReference type="InterPro" id="IPR055123">
    <property type="entry name" value="SpnB-like_Rossmann"/>
</dbReference>
<keyword evidence="6" id="KW-0045">Antibiotic biosynthesis</keyword>
<evidence type="ECO:0000256" key="9">
    <source>
        <dbReference type="PROSITE-ProRule" id="PRU01363"/>
    </source>
</evidence>
<dbReference type="InterPro" id="IPR016036">
    <property type="entry name" value="Malonyl_transacylase_ACP-bd"/>
</dbReference>
<dbReference type="PANTHER" id="PTHR43775:SF51">
    <property type="entry name" value="INACTIVE PHENOLPHTHIOCEROL SYNTHESIS POLYKETIDE SYNTHASE TYPE I PKS1-RELATED"/>
    <property type="match status" value="1"/>
</dbReference>
<feature type="active site" description="Proton donor; for dehydratase activity" evidence="9">
    <location>
        <position position="1114"/>
    </location>
</feature>
<evidence type="ECO:0000256" key="7">
    <source>
        <dbReference type="ARBA" id="ARBA00023268"/>
    </source>
</evidence>
<dbReference type="Gene3D" id="3.10.129.110">
    <property type="entry name" value="Polyketide synthase dehydratase"/>
    <property type="match status" value="1"/>
</dbReference>
<proteinExistence type="predicted"/>
<dbReference type="Pfam" id="PF00109">
    <property type="entry name" value="ketoacyl-synt"/>
    <property type="match status" value="1"/>
</dbReference>
<dbReference type="InterPro" id="IPR049551">
    <property type="entry name" value="PKS_DH_C"/>
</dbReference>
<evidence type="ECO:0000313" key="16">
    <source>
        <dbReference type="Proteomes" id="UP001596220"/>
    </source>
</evidence>
<evidence type="ECO:0000313" key="15">
    <source>
        <dbReference type="EMBL" id="MFC6093087.1"/>
    </source>
</evidence>
<feature type="active site" description="Proton acceptor; for dehydratase activity" evidence="9">
    <location>
        <position position="947"/>
    </location>
</feature>
<dbReference type="PROSITE" id="PS50075">
    <property type="entry name" value="CARRIER"/>
    <property type="match status" value="1"/>
</dbReference>
<evidence type="ECO:0000259" key="12">
    <source>
        <dbReference type="PROSITE" id="PS50075"/>
    </source>
</evidence>
<evidence type="ECO:0000259" key="14">
    <source>
        <dbReference type="PROSITE" id="PS52019"/>
    </source>
</evidence>
<dbReference type="Gene3D" id="3.40.366.10">
    <property type="entry name" value="Malonyl-Coenzyme A Acyl Carrier Protein, domain 2"/>
    <property type="match status" value="1"/>
</dbReference>
<dbReference type="Proteomes" id="UP001596220">
    <property type="component" value="Unassembled WGS sequence"/>
</dbReference>
<dbReference type="CDD" id="cd08956">
    <property type="entry name" value="KR_3_FAS_SDR_x"/>
    <property type="match status" value="1"/>
</dbReference>
<dbReference type="PROSITE" id="PS00606">
    <property type="entry name" value="KS3_1"/>
    <property type="match status" value="1"/>
</dbReference>
<dbReference type="SMART" id="SM00825">
    <property type="entry name" value="PKS_KS"/>
    <property type="match status" value="1"/>
</dbReference>
<evidence type="ECO:0000256" key="1">
    <source>
        <dbReference type="ARBA" id="ARBA00001957"/>
    </source>
</evidence>
<keyword evidence="16" id="KW-1185">Reference proteome</keyword>
<feature type="domain" description="Carrier" evidence="12">
    <location>
        <begin position="1667"/>
        <end position="1742"/>
    </location>
</feature>
<dbReference type="InterPro" id="IPR036736">
    <property type="entry name" value="ACP-like_sf"/>
</dbReference>
<name>A0ABW1PDY7_9PSEU</name>
<dbReference type="InterPro" id="IPR014031">
    <property type="entry name" value="Ketoacyl_synth_C"/>
</dbReference>
<evidence type="ECO:0000256" key="4">
    <source>
        <dbReference type="ARBA" id="ARBA00022553"/>
    </source>
</evidence>
<feature type="domain" description="Ketosynthase family 3 (KS3)" evidence="13">
    <location>
        <begin position="33"/>
        <end position="457"/>
    </location>
</feature>
<dbReference type="SUPFAM" id="SSF55048">
    <property type="entry name" value="Probable ACP-binding domain of malonyl-CoA ACP transacylase"/>
    <property type="match status" value="1"/>
</dbReference>
<dbReference type="Pfam" id="PF14765">
    <property type="entry name" value="PS-DH"/>
    <property type="match status" value="1"/>
</dbReference>
<dbReference type="PROSITE" id="PS52019">
    <property type="entry name" value="PKS_MFAS_DH"/>
    <property type="match status" value="1"/>
</dbReference>
<dbReference type="InterPro" id="IPR014030">
    <property type="entry name" value="Ketoacyl_synth_N"/>
</dbReference>
<dbReference type="Pfam" id="PF08990">
    <property type="entry name" value="Docking"/>
    <property type="match status" value="1"/>
</dbReference>
<dbReference type="InterPro" id="IPR013968">
    <property type="entry name" value="PKS_KR"/>
</dbReference>
<dbReference type="PROSITE" id="PS52004">
    <property type="entry name" value="KS3_2"/>
    <property type="match status" value="1"/>
</dbReference>
<dbReference type="InterPro" id="IPR049552">
    <property type="entry name" value="PKS_DH_N"/>
</dbReference>
<evidence type="ECO:0000256" key="10">
    <source>
        <dbReference type="SAM" id="Coils"/>
    </source>
</evidence>
<reference evidence="16" key="1">
    <citation type="journal article" date="2019" name="Int. J. Syst. Evol. Microbiol.">
        <title>The Global Catalogue of Microorganisms (GCM) 10K type strain sequencing project: providing services to taxonomists for standard genome sequencing and annotation.</title>
        <authorList>
            <consortium name="The Broad Institute Genomics Platform"/>
            <consortium name="The Broad Institute Genome Sequencing Center for Infectious Disease"/>
            <person name="Wu L."/>
            <person name="Ma J."/>
        </authorList>
    </citation>
    <scope>NUCLEOTIDE SEQUENCE [LARGE SCALE GENOMIC DNA]</scope>
    <source>
        <strain evidence="16">CGMCC 4.7246</strain>
    </source>
</reference>
<dbReference type="Pfam" id="PF22953">
    <property type="entry name" value="SpnB_Rossmann"/>
    <property type="match status" value="1"/>
</dbReference>
<sequence>MGNEEKLLAYLKRATADLREARRRLREAERRDNDPIAVVGIGCRFPGGVANPDQLWDLVAGGVDVVSPFPTDRDWDVDALYDPDPDRRGHTYAREGGFLHDAADFDAGFFGISPREAVAMDPQQRLLLEVSWEAFEHAGIDPTALKGSRTGVYAGLMYHEYSSRVPVVPEELEGFIGNGNAGSVFSGRVAYTFGLEGPAVTVDTACSSSLVALHLAVQALRRGECSLALAGGVTVMPSPETFVDFSRQRGLAPDGRCKPFAEAADGTGWSEGAAVIVVERLSDARRNGHRVLAVVKGTAVNQDGASSGMTAPNGPSQQRVIRAALANAGLSAEQVDVLEAHGTGTRLGDPIEAQAVIATYGQQREHPLLMGSIKSNLGHTQAAAGVAGVIKMILAMDRGLVPKTLHVDAPTSHVDWTAGAVALPAGTVPWPETGRPRRSAVSSFGISGTNSHVVLEQAPADEAPEAGTGEDEAAPEEASAVETDVVPWVVTAKTPEALAAQVRRLRAVTGASALDTAYSLATSRAHFEHRLAVVGRTADELTAALADGAPGVVRGQVEPGATAFLFTGQGSQRVGMGRQLSDAFPVFAASFDRVCALVDVELERSLKDIVFGDDQELLNQTAFSQPALFAFEVSLFRLLESWGVKPDFLAGHSIGEIAAAHVAGVFSLEDACRLVAARGRLMQALPAGGAMLAVEATEEEIVPLLDERVGLAAVNGPTAVVVSGAEDAVDGLAAKLEGRRTKRLRVSHAFHSPLMEPMLEEFRRIAEKVTYAEPTLAFVSTVTGGQVTGEIAGADYWVRHVRQAVRFHDGAEFLAAQGVSRFVEVGPDGVLTGMAPAGTAVATQRRDRDEVVALTTGLVTAFAHGVEVDWAAFFAGRGARRVDLPTYAFQRKRYWLTSAGPAGDAESFGLLAGGHPVLSAVVEAPSTGGVVLTGRLARSTHGWLADHAVHGTVLVPGTGLVELAVRAGDQVGCDVVEELTLEVPLLLPDQGALALRVTAEGADATGRRVLSIHSRPEGSAADEPWTRHASGVLGVGGEAEPEHLGAWPPAGAEAVDLDAFYERLADAGYGYGEVFRGLRSVWRRGEGELFASAALPESAHADAARFGLHPALLDAALHANLADGSAERTPLPFAWNGVRLHAAGATELRLHIKPTGEDKLSVAVADGHGEPVATIDELVVRSVTAEQLGGARRGYHESLFRLRWTSLPAGPVAVPDEDGWAVLGPDALVAATPYADLAALRAALDAGAAVPGVVLAPIPPGDPASVALGEVDVPAEVRSATHAVLGLLTGWLADERLAGSRLVVVTRGAVRHDLTRAPLWGLLRAAQAENPDRFTVVDVEPGAEDLLPAAVASGEPELALRDGEVLVPRLHRVVAAGGGTAPWRPDGTVLVTGGTGGLGGLLARHLVTEHGVRHLLLTSRRGPVAPGAAELAAELEAAGADVSVVACDTSDGEAVEKLLAGVPAAHPLTAVVHAAGVADNALLADLTPEQVDTVLRAKVDAAWHLHRLTGDLAAFVLFSSSAAVVAGAGQANYATANAFLDALAEHRRAAGRPATSLAYGLWATSGGMAGHLDEADLRRMDRLGMPAMPVDEGLALFDAALTADEAALVPLRVDTTALRARTDALPAVLRGLVRVPARRAAQAAASGPDARPLADRLTGLPAVEREQLVLDLVRTHAASVLGYGGVEEVTPTKAFKDLGFDSLAAVELRNLLGTATGLRLPATLVFDHPSPDVLARALLAELVGEDDGARSVLAEVDRLEAALEAVAGDDVGRVTARLEALLRTWQDAHGRSEDEERDLGEATDEELFEVLDSELGIS</sequence>
<feature type="coiled-coil region" evidence="10">
    <location>
        <begin position="4"/>
        <end position="31"/>
    </location>
</feature>
<dbReference type="InterPro" id="IPR016035">
    <property type="entry name" value="Acyl_Trfase/lysoPLipase"/>
</dbReference>
<dbReference type="InterPro" id="IPR049900">
    <property type="entry name" value="PKS_mFAS_DH"/>
</dbReference>
<dbReference type="InterPro" id="IPR020806">
    <property type="entry name" value="PKS_PP-bd"/>
</dbReference>
<evidence type="ECO:0000256" key="5">
    <source>
        <dbReference type="ARBA" id="ARBA00022679"/>
    </source>
</evidence>
<dbReference type="InterPro" id="IPR036291">
    <property type="entry name" value="NAD(P)-bd_dom_sf"/>
</dbReference>
<dbReference type="InterPro" id="IPR016039">
    <property type="entry name" value="Thiolase-like"/>
</dbReference>
<feature type="region of interest" description="Disordered" evidence="11">
    <location>
        <begin position="461"/>
        <end position="481"/>
    </location>
</feature>
<dbReference type="Gene3D" id="1.10.1200.10">
    <property type="entry name" value="ACP-like"/>
    <property type="match status" value="1"/>
</dbReference>
<dbReference type="Pfam" id="PF00550">
    <property type="entry name" value="PP-binding"/>
    <property type="match status" value="1"/>
</dbReference>
<dbReference type="SUPFAM" id="SSF47336">
    <property type="entry name" value="ACP-like"/>
    <property type="match status" value="1"/>
</dbReference>
<dbReference type="Gene3D" id="3.40.50.720">
    <property type="entry name" value="NAD(P)-binding Rossmann-like Domain"/>
    <property type="match status" value="1"/>
</dbReference>
<evidence type="ECO:0000256" key="11">
    <source>
        <dbReference type="SAM" id="MobiDB-lite"/>
    </source>
</evidence>
<keyword evidence="3" id="KW-0596">Phosphopantetheine</keyword>
<dbReference type="InterPro" id="IPR042104">
    <property type="entry name" value="PKS_dehydratase_sf"/>
</dbReference>
<evidence type="ECO:0000259" key="13">
    <source>
        <dbReference type="PROSITE" id="PS52004"/>
    </source>
</evidence>
<keyword evidence="5 15" id="KW-0808">Transferase</keyword>
<dbReference type="EC" id="6.4.-.-" evidence="15"/>
<keyword evidence="10" id="KW-0175">Coiled coil</keyword>
<dbReference type="CDD" id="cd00833">
    <property type="entry name" value="PKS"/>
    <property type="match status" value="1"/>
</dbReference>